<evidence type="ECO:0000259" key="1">
    <source>
        <dbReference type="PROSITE" id="PS51746"/>
    </source>
</evidence>
<dbReference type="SMART" id="SM00332">
    <property type="entry name" value="PP2Cc"/>
    <property type="match status" value="1"/>
</dbReference>
<dbReference type="CDD" id="cd00143">
    <property type="entry name" value="PP2Cc"/>
    <property type="match status" value="1"/>
</dbReference>
<reference evidence="3" key="1">
    <citation type="submission" date="2023-07" db="EMBL/GenBank/DDBJ databases">
        <title>30 novel species of actinomycetes from the DSMZ collection.</title>
        <authorList>
            <person name="Nouioui I."/>
        </authorList>
    </citation>
    <scope>NUCLEOTIDE SEQUENCE [LARGE SCALE GENOMIC DNA]</scope>
    <source>
        <strain evidence="3">DSM 44399</strain>
    </source>
</reference>
<evidence type="ECO:0000313" key="2">
    <source>
        <dbReference type="EMBL" id="MDT0262836.1"/>
    </source>
</evidence>
<comment type="caution">
    <text evidence="2">The sequence shown here is derived from an EMBL/GenBank/DDBJ whole genome shotgun (WGS) entry which is preliminary data.</text>
</comment>
<dbReference type="PANTHER" id="PTHR47992">
    <property type="entry name" value="PROTEIN PHOSPHATASE"/>
    <property type="match status" value="1"/>
</dbReference>
<feature type="domain" description="PPM-type phosphatase" evidence="1">
    <location>
        <begin position="17"/>
        <end position="250"/>
    </location>
</feature>
<dbReference type="EMBL" id="JAVREH010000023">
    <property type="protein sequence ID" value="MDT0262836.1"/>
    <property type="molecule type" value="Genomic_DNA"/>
</dbReference>
<dbReference type="PROSITE" id="PS51746">
    <property type="entry name" value="PPM_2"/>
    <property type="match status" value="1"/>
</dbReference>
<organism evidence="2 3">
    <name type="scientific">Jatrophihabitans lederbergiae</name>
    <dbReference type="NCBI Taxonomy" id="3075547"/>
    <lineage>
        <taxon>Bacteria</taxon>
        <taxon>Bacillati</taxon>
        <taxon>Actinomycetota</taxon>
        <taxon>Actinomycetes</taxon>
        <taxon>Jatrophihabitantales</taxon>
        <taxon>Jatrophihabitantaceae</taxon>
        <taxon>Jatrophihabitans</taxon>
    </lineage>
</organism>
<dbReference type="SMART" id="SM00331">
    <property type="entry name" value="PP2C_SIG"/>
    <property type="match status" value="1"/>
</dbReference>
<proteinExistence type="predicted"/>
<protein>
    <submittedName>
        <fullName evidence="2">Protein phosphatase 2C domain-containing protein</fullName>
    </submittedName>
</protein>
<dbReference type="RefSeq" id="WP_311423983.1">
    <property type="nucleotide sequence ID" value="NZ_JAVREH010000023.1"/>
</dbReference>
<keyword evidence="3" id="KW-1185">Reference proteome</keyword>
<dbReference type="SUPFAM" id="SSF81606">
    <property type="entry name" value="PP2C-like"/>
    <property type="match status" value="1"/>
</dbReference>
<dbReference type="Gene3D" id="3.60.40.10">
    <property type="entry name" value="PPM-type phosphatase domain"/>
    <property type="match status" value="1"/>
</dbReference>
<dbReference type="InterPro" id="IPR036457">
    <property type="entry name" value="PPM-type-like_dom_sf"/>
</dbReference>
<name>A0ABU2JDI6_9ACTN</name>
<evidence type="ECO:0000313" key="3">
    <source>
        <dbReference type="Proteomes" id="UP001183176"/>
    </source>
</evidence>
<dbReference type="InterPro" id="IPR001932">
    <property type="entry name" value="PPM-type_phosphatase-like_dom"/>
</dbReference>
<sequence>MTNVEGEEQAASRLALRWGAATDVGRVRQQNEDSVWASATLFAVADGMGGHAGGEVASALAIEELRRSAELGPLTPQVLAEAIWQANDRIVAEAAGRHELLGMGTTLTGIAVVATADGERWAVFNVGDSRVYRYADGSLTRLTVDHSAVQELIAAGRLTPDEARRHPRRNVVTRSLGSDPAPVPDIWLFPPVPGDRFLVCSDGLTGELADTDIATLLREFDDPQTAADELVRCANEAGGNDNVTTIVVDLRAAAA</sequence>
<accession>A0ABU2JDI6</accession>
<dbReference type="InterPro" id="IPR015655">
    <property type="entry name" value="PP2C"/>
</dbReference>
<gene>
    <name evidence="2" type="ORF">RM423_15680</name>
</gene>
<dbReference type="Proteomes" id="UP001183176">
    <property type="component" value="Unassembled WGS sequence"/>
</dbReference>
<dbReference type="Pfam" id="PF13672">
    <property type="entry name" value="PP2C_2"/>
    <property type="match status" value="1"/>
</dbReference>